<dbReference type="Pfam" id="PF03180">
    <property type="entry name" value="Lipoprotein_9"/>
    <property type="match status" value="1"/>
</dbReference>
<accession>A0A1G6NVU8</accession>
<dbReference type="PANTHER" id="PTHR30429:SF0">
    <property type="entry name" value="METHIONINE-BINDING LIPOPROTEIN METQ"/>
    <property type="match status" value="1"/>
</dbReference>
<comment type="subcellular location">
    <subcellularLocation>
        <location evidence="1">Membrane</location>
        <topology evidence="1">Lipid-anchor</topology>
    </subcellularLocation>
</comment>
<proteinExistence type="inferred from homology"/>
<keyword evidence="2" id="KW-0732">Signal</keyword>
<evidence type="ECO:0000256" key="6">
    <source>
        <dbReference type="PIRNR" id="PIRNR002854"/>
    </source>
</evidence>
<keyword evidence="5 6" id="KW-0449">Lipoprotein</keyword>
<keyword evidence="3" id="KW-0472">Membrane</keyword>
<gene>
    <name evidence="8" type="ORF">BY453_11750</name>
    <name evidence="7" type="ORF">SAMN04488597_11251</name>
</gene>
<evidence type="ECO:0000256" key="4">
    <source>
        <dbReference type="ARBA" id="ARBA00023139"/>
    </source>
</evidence>
<protein>
    <recommendedName>
        <fullName evidence="6">Lipoprotein</fullName>
    </recommendedName>
</protein>
<evidence type="ECO:0000256" key="3">
    <source>
        <dbReference type="ARBA" id="ARBA00023136"/>
    </source>
</evidence>
<evidence type="ECO:0000256" key="5">
    <source>
        <dbReference type="ARBA" id="ARBA00023288"/>
    </source>
</evidence>
<dbReference type="SUPFAM" id="SSF53850">
    <property type="entry name" value="Periplasmic binding protein-like II"/>
    <property type="match status" value="1"/>
</dbReference>
<name>A0A1G6NVU8_9FIRM</name>
<dbReference type="EMBL" id="SOAA01000017">
    <property type="protein sequence ID" value="TDS29562.1"/>
    <property type="molecule type" value="Genomic_DNA"/>
</dbReference>
<dbReference type="EMBL" id="FMYT01000012">
    <property type="protein sequence ID" value="SDC71376.1"/>
    <property type="molecule type" value="Genomic_DNA"/>
</dbReference>
<dbReference type="PIRSF" id="PIRSF002854">
    <property type="entry name" value="MetQ"/>
    <property type="match status" value="1"/>
</dbReference>
<keyword evidence="4" id="KW-0564">Palmitate</keyword>
<evidence type="ECO:0000256" key="2">
    <source>
        <dbReference type="ARBA" id="ARBA00022729"/>
    </source>
</evidence>
<dbReference type="InterPro" id="IPR004872">
    <property type="entry name" value="Lipoprotein_NlpA"/>
</dbReference>
<dbReference type="AlphaFoldDB" id="A0A1G6NVU8"/>
<dbReference type="CDD" id="cd13597">
    <property type="entry name" value="PBP2_lipoprotein_Tp32"/>
    <property type="match status" value="1"/>
</dbReference>
<dbReference type="Gene3D" id="3.40.190.10">
    <property type="entry name" value="Periplasmic binding protein-like II"/>
    <property type="match status" value="2"/>
</dbReference>
<dbReference type="PANTHER" id="PTHR30429">
    <property type="entry name" value="D-METHIONINE-BINDING LIPOPROTEIN METQ"/>
    <property type="match status" value="1"/>
</dbReference>
<evidence type="ECO:0000256" key="1">
    <source>
        <dbReference type="ARBA" id="ARBA00004635"/>
    </source>
</evidence>
<dbReference type="Proteomes" id="UP000295758">
    <property type="component" value="Unassembled WGS sequence"/>
</dbReference>
<evidence type="ECO:0000313" key="7">
    <source>
        <dbReference type="EMBL" id="SDC71376.1"/>
    </source>
</evidence>
<evidence type="ECO:0000313" key="8">
    <source>
        <dbReference type="EMBL" id="TDS29562.1"/>
    </source>
</evidence>
<evidence type="ECO:0000313" key="10">
    <source>
        <dbReference type="Proteomes" id="UP000324896"/>
    </source>
</evidence>
<dbReference type="GO" id="GO:0016020">
    <property type="term" value="C:membrane"/>
    <property type="evidence" value="ECO:0007669"/>
    <property type="project" value="UniProtKB-SubCell"/>
</dbReference>
<dbReference type="Proteomes" id="UP000324896">
    <property type="component" value="Unassembled WGS sequence"/>
</dbReference>
<dbReference type="RefSeq" id="WP_133618248.1">
    <property type="nucleotide sequence ID" value="NZ_FMYT01000012.1"/>
</dbReference>
<reference evidence="7 10" key="1">
    <citation type="submission" date="2016-10" db="EMBL/GenBank/DDBJ databases">
        <authorList>
            <person name="Varghese N."/>
            <person name="Submissions S."/>
        </authorList>
    </citation>
    <scope>NUCLEOTIDE SEQUENCE [LARGE SCALE GENOMIC DNA]</scope>
    <source>
        <strain evidence="7 10">WG10</strain>
    </source>
</reference>
<sequence length="271" mass="29520">MEKAIKSILISSGVVLVVALYLFIAANTVMAADPILKVGATAGPFAQILEAVKPVLAEENIELEIVEFTDYVTPNLALADGSLDANTFQHIPYFERFKSDRDLDLVSVAKTIVIPIAIYSDKYESLSEIPKNSTIAIPNDPTNGGRALLLFEKAGLIKLDDSAGINATIFDIEVNPLNLKFHEVEAAQTARVIPDVAAAAVNSNYALDLGMNPKEDSIYIEDGDSPYVCIVAVRPENKNDPLIKKFVEAYQSEKVRNFINEEFDGSVIPAF</sequence>
<comment type="similarity">
    <text evidence="6">Belongs to the nlpA lipoprotein family.</text>
</comment>
<evidence type="ECO:0000313" key="9">
    <source>
        <dbReference type="Proteomes" id="UP000295758"/>
    </source>
</evidence>
<organism evidence="7 10">
    <name type="scientific">Halanaerobium congolense</name>
    <dbReference type="NCBI Taxonomy" id="54121"/>
    <lineage>
        <taxon>Bacteria</taxon>
        <taxon>Bacillati</taxon>
        <taxon>Bacillota</taxon>
        <taxon>Clostridia</taxon>
        <taxon>Halanaerobiales</taxon>
        <taxon>Halanaerobiaceae</taxon>
        <taxon>Halanaerobium</taxon>
    </lineage>
</organism>
<reference evidence="8 9" key="2">
    <citation type="submission" date="2019-03" db="EMBL/GenBank/DDBJ databases">
        <title>Deep subsurface shale carbon reservoir microbial communities from Ohio and West Virginia, USA.</title>
        <authorList>
            <person name="Wrighton K."/>
        </authorList>
    </citation>
    <scope>NUCLEOTIDE SEQUENCE [LARGE SCALE GENOMIC DNA]</scope>
    <source>
        <strain evidence="8 9">UTICA-S4D12</strain>
    </source>
</reference>